<reference evidence="2" key="2">
    <citation type="journal article" date="2014" name="BMC Genomics">
        <title>A genomic perspective to assessing quality of mass-reared SIT flies used in Mediterranean fruit fly (Ceratitis capitata) eradication in California.</title>
        <authorList>
            <person name="Calla B."/>
            <person name="Hall B."/>
            <person name="Hou S."/>
            <person name="Geib S.M."/>
        </authorList>
    </citation>
    <scope>NUCLEOTIDE SEQUENCE</scope>
</reference>
<evidence type="ECO:0000256" key="1">
    <source>
        <dbReference type="SAM" id="MobiDB-lite"/>
    </source>
</evidence>
<sequence length="104" mass="11257">MTENQIFSMSTDLFDTSSNSSNPLKCDLFSLALSNSNTSSLLFGTSALPALSPLQQLNVNTIFSTNNSNSSPNSANYITNTNSNANTPTDQTTQSQQQQQQQQK</sequence>
<reference evidence="2" key="1">
    <citation type="submission" date="2013-07" db="EMBL/GenBank/DDBJ databases">
        <authorList>
            <person name="Geib S."/>
        </authorList>
    </citation>
    <scope>NUCLEOTIDE SEQUENCE</scope>
</reference>
<dbReference type="EMBL" id="GAMC01013205">
    <property type="protein sequence ID" value="JAB93350.1"/>
    <property type="molecule type" value="mRNA"/>
</dbReference>
<proteinExistence type="evidence at transcript level"/>
<feature type="region of interest" description="Disordered" evidence="1">
    <location>
        <begin position="65"/>
        <end position="104"/>
    </location>
</feature>
<name>W8AWK9_CERCA</name>
<accession>W8AWK9</accession>
<evidence type="ECO:0000313" key="2">
    <source>
        <dbReference type="EMBL" id="JAB93350.1"/>
    </source>
</evidence>
<organism evidence="2">
    <name type="scientific">Ceratitis capitata</name>
    <name type="common">Mediterranean fruit fly</name>
    <name type="synonym">Tephritis capitata</name>
    <dbReference type="NCBI Taxonomy" id="7213"/>
    <lineage>
        <taxon>Eukaryota</taxon>
        <taxon>Metazoa</taxon>
        <taxon>Ecdysozoa</taxon>
        <taxon>Arthropoda</taxon>
        <taxon>Hexapoda</taxon>
        <taxon>Insecta</taxon>
        <taxon>Pterygota</taxon>
        <taxon>Neoptera</taxon>
        <taxon>Endopterygota</taxon>
        <taxon>Diptera</taxon>
        <taxon>Brachycera</taxon>
        <taxon>Muscomorpha</taxon>
        <taxon>Tephritoidea</taxon>
        <taxon>Tephritidae</taxon>
        <taxon>Ceratitis</taxon>
        <taxon>Ceratitis</taxon>
    </lineage>
</organism>
<dbReference type="OrthoDB" id="8931646at2759"/>
<dbReference type="AlphaFoldDB" id="W8AWK9"/>
<feature type="compositionally biased region" description="Low complexity" evidence="1">
    <location>
        <begin position="91"/>
        <end position="104"/>
    </location>
</feature>
<protein>
    <submittedName>
        <fullName evidence="2">Uncharacterized protein</fullName>
    </submittedName>
</protein>
<feature type="compositionally biased region" description="Polar residues" evidence="1">
    <location>
        <begin position="77"/>
        <end position="90"/>
    </location>
</feature>
<feature type="compositionally biased region" description="Low complexity" evidence="1">
    <location>
        <begin position="65"/>
        <end position="76"/>
    </location>
</feature>